<feature type="domain" description="MPN" evidence="6">
    <location>
        <begin position="31"/>
        <end position="156"/>
    </location>
</feature>
<keyword evidence="5" id="KW-0482">Metalloprotease</keyword>
<proteinExistence type="predicted"/>
<evidence type="ECO:0000256" key="4">
    <source>
        <dbReference type="ARBA" id="ARBA00022833"/>
    </source>
</evidence>
<dbReference type="Pfam" id="PF04002">
    <property type="entry name" value="RadC"/>
    <property type="match status" value="1"/>
</dbReference>
<dbReference type="OrthoDB" id="9804482at2"/>
<keyword evidence="3" id="KW-0378">Hydrolase</keyword>
<dbReference type="Proteomes" id="UP000076630">
    <property type="component" value="Unassembled WGS sequence"/>
</dbReference>
<comment type="caution">
    <text evidence="7">The sequence shown here is derived from an EMBL/GenBank/DDBJ whole genome shotgun (WGS) entry which is preliminary data.</text>
</comment>
<dbReference type="InterPro" id="IPR020891">
    <property type="entry name" value="UPF0758_CS"/>
</dbReference>
<reference evidence="7 8" key="1">
    <citation type="submission" date="2016-01" db="EMBL/GenBank/DDBJ databases">
        <title>Whole genome sequencing of Myroides marinus L41.</title>
        <authorList>
            <person name="Hong K.W."/>
        </authorList>
    </citation>
    <scope>NUCLEOTIDE SEQUENCE [LARGE SCALE GENOMIC DNA]</scope>
    <source>
        <strain evidence="7 8">L41</strain>
    </source>
</reference>
<dbReference type="InterPro" id="IPR037518">
    <property type="entry name" value="MPN"/>
</dbReference>
<dbReference type="PROSITE" id="PS01302">
    <property type="entry name" value="UPF0758"/>
    <property type="match status" value="1"/>
</dbReference>
<evidence type="ECO:0000256" key="1">
    <source>
        <dbReference type="ARBA" id="ARBA00022670"/>
    </source>
</evidence>
<organism evidence="7 8">
    <name type="scientific">Myroides marinus</name>
    <dbReference type="NCBI Taxonomy" id="703342"/>
    <lineage>
        <taxon>Bacteria</taxon>
        <taxon>Pseudomonadati</taxon>
        <taxon>Bacteroidota</taxon>
        <taxon>Flavobacteriia</taxon>
        <taxon>Flavobacteriales</taxon>
        <taxon>Flavobacteriaceae</taxon>
        <taxon>Myroides</taxon>
    </lineage>
</organism>
<accession>A0A165Q7X1</accession>
<dbReference type="RefSeq" id="WP_038988296.1">
    <property type="nucleotide sequence ID" value="NZ_JWJO01000090.1"/>
</dbReference>
<keyword evidence="8" id="KW-1185">Reference proteome</keyword>
<dbReference type="Gene3D" id="3.40.140.10">
    <property type="entry name" value="Cytidine Deaminase, domain 2"/>
    <property type="match status" value="1"/>
</dbReference>
<dbReference type="PROSITE" id="PS50249">
    <property type="entry name" value="MPN"/>
    <property type="match status" value="1"/>
</dbReference>
<dbReference type="AlphaFoldDB" id="A0A165Q7X1"/>
<dbReference type="CDD" id="cd08071">
    <property type="entry name" value="MPN_DUF2466"/>
    <property type="match status" value="1"/>
</dbReference>
<dbReference type="InterPro" id="IPR025657">
    <property type="entry name" value="RadC_JAB"/>
</dbReference>
<dbReference type="PANTHER" id="PTHR30471">
    <property type="entry name" value="DNA REPAIR PROTEIN RADC"/>
    <property type="match status" value="1"/>
</dbReference>
<evidence type="ECO:0000256" key="2">
    <source>
        <dbReference type="ARBA" id="ARBA00022723"/>
    </source>
</evidence>
<evidence type="ECO:0000256" key="5">
    <source>
        <dbReference type="ARBA" id="ARBA00023049"/>
    </source>
</evidence>
<keyword evidence="2" id="KW-0479">Metal-binding</keyword>
<evidence type="ECO:0000259" key="6">
    <source>
        <dbReference type="PROSITE" id="PS50249"/>
    </source>
</evidence>
<dbReference type="InterPro" id="IPR001405">
    <property type="entry name" value="UPF0758"/>
</dbReference>
<keyword evidence="4" id="KW-0862">Zinc</keyword>
<evidence type="ECO:0000256" key="3">
    <source>
        <dbReference type="ARBA" id="ARBA00022801"/>
    </source>
</evidence>
<keyword evidence="1" id="KW-0645">Protease</keyword>
<dbReference type="GO" id="GO:0006508">
    <property type="term" value="P:proteolysis"/>
    <property type="evidence" value="ECO:0007669"/>
    <property type="project" value="UniProtKB-KW"/>
</dbReference>
<protein>
    <submittedName>
        <fullName evidence="7">DNA repair protein</fullName>
    </submittedName>
</protein>
<gene>
    <name evidence="7" type="ORF">AV926_18120</name>
</gene>
<evidence type="ECO:0000313" key="8">
    <source>
        <dbReference type="Proteomes" id="UP000076630"/>
    </source>
</evidence>
<evidence type="ECO:0000313" key="7">
    <source>
        <dbReference type="EMBL" id="KZE73944.1"/>
    </source>
</evidence>
<dbReference type="EMBL" id="LQNU01000099">
    <property type="protein sequence ID" value="KZE73944.1"/>
    <property type="molecule type" value="Genomic_DNA"/>
</dbReference>
<sequence length="156" mass="17277">METTVLNKEWLIASEVELIYKSKVKASQRPQITSSYSAYQVALKAWDSNKIELLEQFKVLMLSNNNKVLGVLEVSSGGITGTIVDLRIIFSALLKANAVGFLIVHNHPSGKLAPSDADRQITRKIKEASKILDITLLDHLIITAESYYSFADEGIL</sequence>
<dbReference type="GO" id="GO:0046872">
    <property type="term" value="F:metal ion binding"/>
    <property type="evidence" value="ECO:0007669"/>
    <property type="project" value="UniProtKB-KW"/>
</dbReference>
<dbReference type="PANTHER" id="PTHR30471:SF3">
    <property type="entry name" value="UPF0758 PROTEIN YEES-RELATED"/>
    <property type="match status" value="1"/>
</dbReference>
<dbReference type="GO" id="GO:0008237">
    <property type="term" value="F:metallopeptidase activity"/>
    <property type="evidence" value="ECO:0007669"/>
    <property type="project" value="UniProtKB-KW"/>
</dbReference>
<name>A0A165Q7X1_9FLAO</name>